<dbReference type="PROSITE" id="PS51257">
    <property type="entry name" value="PROKAR_LIPOPROTEIN"/>
    <property type="match status" value="1"/>
</dbReference>
<gene>
    <name evidence="1" type="ORF">BA890_20475</name>
</gene>
<dbReference type="AlphaFoldDB" id="A0AAN0Y6K4"/>
<dbReference type="KEGG" id="vna:PN96_16630"/>
<accession>A0AAN0Y6K4</accession>
<reference evidence="1 2" key="1">
    <citation type="submission" date="2016-07" db="EMBL/GenBank/DDBJ databases">
        <title>Developing Vibrio natriegens as a novel, fast-growing host for biotechnology.</title>
        <authorList>
            <person name="Weinstock M.T."/>
            <person name="Hesek E.D."/>
            <person name="Wilson C.M."/>
            <person name="Gibson D.G."/>
        </authorList>
    </citation>
    <scope>NUCLEOTIDE SEQUENCE [LARGE SCALE GENOMIC DNA]</scope>
    <source>
        <strain evidence="1 2">ATCC 14048</strain>
    </source>
</reference>
<evidence type="ECO:0000313" key="1">
    <source>
        <dbReference type="EMBL" id="ANQ15103.1"/>
    </source>
</evidence>
<dbReference type="EMBL" id="CP016346">
    <property type="protein sequence ID" value="ANQ15103.1"/>
    <property type="molecule type" value="Genomic_DNA"/>
</dbReference>
<organism evidence="1 2">
    <name type="scientific">Vibrio natriegens NBRC 15636 = ATCC 14048 = DSM 759</name>
    <dbReference type="NCBI Taxonomy" id="1219067"/>
    <lineage>
        <taxon>Bacteria</taxon>
        <taxon>Pseudomonadati</taxon>
        <taxon>Pseudomonadota</taxon>
        <taxon>Gammaproteobacteria</taxon>
        <taxon>Vibrionales</taxon>
        <taxon>Vibrionaceae</taxon>
        <taxon>Vibrio</taxon>
    </lineage>
</organism>
<sequence>MTKKTITTLLTLGLMLTGCSSVTSPQKDSVNSIQEKCALILSSHMSEDQRWAVYNDLLQEYAIHALHNQADGNRFNAFIQSVQSDETRQLMTELIEVTDWGCANGNYLEEMTMFIEEVTK</sequence>
<evidence type="ECO:0008006" key="3">
    <source>
        <dbReference type="Google" id="ProtNLM"/>
    </source>
</evidence>
<dbReference type="GeneID" id="70914456"/>
<keyword evidence="2" id="KW-1185">Reference proteome</keyword>
<proteinExistence type="predicted"/>
<protein>
    <recommendedName>
        <fullName evidence="3">Lipoprotein</fullName>
    </recommendedName>
</protein>
<dbReference type="RefSeq" id="WP_020335102.1">
    <property type="nucleotide sequence ID" value="NZ_ATFJ01000033.1"/>
</dbReference>
<evidence type="ECO:0000313" key="2">
    <source>
        <dbReference type="Proteomes" id="UP000092741"/>
    </source>
</evidence>
<dbReference type="Proteomes" id="UP000092741">
    <property type="component" value="Chromosome 2"/>
</dbReference>
<name>A0AAN0Y6K4_VIBNA</name>